<gene>
    <name evidence="2" type="ORF">J2W40_003069</name>
</gene>
<evidence type="ECO:0000313" key="3">
    <source>
        <dbReference type="Proteomes" id="UP001267638"/>
    </source>
</evidence>
<dbReference type="Gene3D" id="3.40.50.720">
    <property type="entry name" value="NAD(P)-binding Rossmann-like Domain"/>
    <property type="match status" value="1"/>
</dbReference>
<evidence type="ECO:0000256" key="1">
    <source>
        <dbReference type="SAM" id="SignalP"/>
    </source>
</evidence>
<evidence type="ECO:0000313" key="2">
    <source>
        <dbReference type="EMBL" id="MDR7156228.1"/>
    </source>
</evidence>
<dbReference type="Proteomes" id="UP001267638">
    <property type="component" value="Unassembled WGS sequence"/>
</dbReference>
<dbReference type="PRINTS" id="PR00081">
    <property type="entry name" value="GDHRDH"/>
</dbReference>
<dbReference type="EMBL" id="JAVDWV010000014">
    <property type="protein sequence ID" value="MDR7156228.1"/>
    <property type="molecule type" value="Genomic_DNA"/>
</dbReference>
<keyword evidence="3" id="KW-1185">Reference proteome</keyword>
<dbReference type="Pfam" id="PF00106">
    <property type="entry name" value="adh_short"/>
    <property type="match status" value="1"/>
</dbReference>
<feature type="chain" id="PRO_5047454511" evidence="1">
    <location>
        <begin position="26"/>
        <end position="243"/>
    </location>
</feature>
<dbReference type="PANTHER" id="PTHR43544:SF12">
    <property type="entry name" value="NAD(P)-BINDING ROSSMANN-FOLD SUPERFAMILY PROTEIN"/>
    <property type="match status" value="1"/>
</dbReference>
<keyword evidence="1" id="KW-0732">Signal</keyword>
<sequence length="243" mass="25368">MMNTSPPPVAACIFGASGGIGAALAAQLAASDAISLVYAGGRGPVAQGAKIRPFTFDLEDEASIASAARAMDDAPPRIIIVATGLLHGDDLRPEKSLRDQSGDAYARLFAVNATGPALIAKHMLMRAPRQGRLVFAALSARVGSISDNRLGGWHAYRASKAALNMIVRNIAIELARINPEAIAVTLHPGTVDSGLSQPFQRNVAPEKLFPPELSARHLLSVIDGLGPEASGQCYGWDGAVIPF</sequence>
<dbReference type="InterPro" id="IPR002347">
    <property type="entry name" value="SDR_fam"/>
</dbReference>
<name>A0ABU1X3R6_SPHXE</name>
<dbReference type="PANTHER" id="PTHR43544">
    <property type="entry name" value="SHORT-CHAIN DEHYDROGENASE/REDUCTASE"/>
    <property type="match status" value="1"/>
</dbReference>
<accession>A0ABU1X3R6</accession>
<dbReference type="SUPFAM" id="SSF51735">
    <property type="entry name" value="NAD(P)-binding Rossmann-fold domains"/>
    <property type="match status" value="1"/>
</dbReference>
<feature type="signal peptide" evidence="1">
    <location>
        <begin position="1"/>
        <end position="25"/>
    </location>
</feature>
<proteinExistence type="predicted"/>
<comment type="caution">
    <text evidence="2">The sequence shown here is derived from an EMBL/GenBank/DDBJ whole genome shotgun (WGS) entry which is preliminary data.</text>
</comment>
<organism evidence="2 3">
    <name type="scientific">Sphingobium xenophagum</name>
    <dbReference type="NCBI Taxonomy" id="121428"/>
    <lineage>
        <taxon>Bacteria</taxon>
        <taxon>Pseudomonadati</taxon>
        <taxon>Pseudomonadota</taxon>
        <taxon>Alphaproteobacteria</taxon>
        <taxon>Sphingomonadales</taxon>
        <taxon>Sphingomonadaceae</taxon>
        <taxon>Sphingobium</taxon>
    </lineage>
</organism>
<dbReference type="RefSeq" id="WP_310226280.1">
    <property type="nucleotide sequence ID" value="NZ_JAVDWV010000014.1"/>
</dbReference>
<dbReference type="InterPro" id="IPR036291">
    <property type="entry name" value="NAD(P)-bd_dom_sf"/>
</dbReference>
<protein>
    <submittedName>
        <fullName evidence="2">NAD(P)-dependent dehydrogenase (Short-subunit alcohol dehydrogenase family)</fullName>
    </submittedName>
</protein>
<reference evidence="2 3" key="1">
    <citation type="submission" date="2023-07" db="EMBL/GenBank/DDBJ databases">
        <title>Sorghum-associated microbial communities from plants grown in Nebraska, USA.</title>
        <authorList>
            <person name="Schachtman D."/>
        </authorList>
    </citation>
    <scope>NUCLEOTIDE SEQUENCE [LARGE SCALE GENOMIC DNA]</scope>
    <source>
        <strain evidence="2 3">4256</strain>
    </source>
</reference>
<dbReference type="InterPro" id="IPR051468">
    <property type="entry name" value="Fungal_SecMetab_SDRs"/>
</dbReference>